<proteinExistence type="predicted"/>
<dbReference type="Gene3D" id="3.30.559.10">
    <property type="entry name" value="Chloramphenicol acetyltransferase-like domain"/>
    <property type="match status" value="2"/>
</dbReference>
<evidence type="ECO:0000256" key="2">
    <source>
        <dbReference type="ARBA" id="ARBA00023315"/>
    </source>
</evidence>
<dbReference type="PANTHER" id="PTHR31625">
    <property type="match status" value="1"/>
</dbReference>
<dbReference type="Pfam" id="PF02458">
    <property type="entry name" value="Transferase"/>
    <property type="match status" value="1"/>
</dbReference>
<dbReference type="InterPro" id="IPR023213">
    <property type="entry name" value="CAT-like_dom_sf"/>
</dbReference>
<dbReference type="EMBL" id="KZ502442">
    <property type="protein sequence ID" value="PKU78881.1"/>
    <property type="molecule type" value="Genomic_DNA"/>
</dbReference>
<organism evidence="3 4">
    <name type="scientific">Dendrobium catenatum</name>
    <dbReference type="NCBI Taxonomy" id="906689"/>
    <lineage>
        <taxon>Eukaryota</taxon>
        <taxon>Viridiplantae</taxon>
        <taxon>Streptophyta</taxon>
        <taxon>Embryophyta</taxon>
        <taxon>Tracheophyta</taxon>
        <taxon>Spermatophyta</taxon>
        <taxon>Magnoliopsida</taxon>
        <taxon>Liliopsida</taxon>
        <taxon>Asparagales</taxon>
        <taxon>Orchidaceae</taxon>
        <taxon>Epidendroideae</taxon>
        <taxon>Malaxideae</taxon>
        <taxon>Dendrobiinae</taxon>
        <taxon>Dendrobium</taxon>
    </lineage>
</organism>
<evidence type="ECO:0000256" key="1">
    <source>
        <dbReference type="ARBA" id="ARBA00022679"/>
    </source>
</evidence>
<keyword evidence="4" id="KW-1185">Reference proteome</keyword>
<dbReference type="SUPFAM" id="SSF52777">
    <property type="entry name" value="CoA-dependent acyltransferases"/>
    <property type="match status" value="1"/>
</dbReference>
<evidence type="ECO:0000313" key="4">
    <source>
        <dbReference type="Proteomes" id="UP000233837"/>
    </source>
</evidence>
<protein>
    <submittedName>
        <fullName evidence="3">Anthocyanin 5-aromatic acyltransferase</fullName>
    </submittedName>
</protein>
<reference evidence="3 4" key="1">
    <citation type="journal article" date="2016" name="Sci. Rep.">
        <title>The Dendrobium catenatum Lindl. genome sequence provides insights into polysaccharide synthase, floral development and adaptive evolution.</title>
        <authorList>
            <person name="Zhang G.Q."/>
            <person name="Xu Q."/>
            <person name="Bian C."/>
            <person name="Tsai W.C."/>
            <person name="Yeh C.M."/>
            <person name="Liu K.W."/>
            <person name="Yoshida K."/>
            <person name="Zhang L.S."/>
            <person name="Chang S.B."/>
            <person name="Chen F."/>
            <person name="Shi Y."/>
            <person name="Su Y.Y."/>
            <person name="Zhang Y.Q."/>
            <person name="Chen L.J."/>
            <person name="Yin Y."/>
            <person name="Lin M."/>
            <person name="Huang H."/>
            <person name="Deng H."/>
            <person name="Wang Z.W."/>
            <person name="Zhu S.L."/>
            <person name="Zhao X."/>
            <person name="Deng C."/>
            <person name="Niu S.C."/>
            <person name="Huang J."/>
            <person name="Wang M."/>
            <person name="Liu G.H."/>
            <person name="Yang H.J."/>
            <person name="Xiao X.J."/>
            <person name="Hsiao Y.Y."/>
            <person name="Wu W.L."/>
            <person name="Chen Y.Y."/>
            <person name="Mitsuda N."/>
            <person name="Ohme-Takagi M."/>
            <person name="Luo Y.B."/>
            <person name="Van de Peer Y."/>
            <person name="Liu Z.J."/>
        </authorList>
    </citation>
    <scope>NUCLEOTIDE SEQUENCE [LARGE SCALE GENOMIC DNA]</scope>
    <source>
        <tissue evidence="3">The whole plant</tissue>
    </source>
</reference>
<sequence length="523" mass="58057">MIRVVGAWDRVEMVEGTENREREMELDEYRLPGIQSEQSFFISRIPSRRLLPLSSLRRAGSDRSDPRRAGSALRRPTMAALRVLEQHWVSPPPPTGPRPALPLTFFDIPWLDLNPVDRLFFYRFPHSSAVFLDSHLPNLKSSLALTLNNFYPLAGTIRRSSAYDDRFEICNSDGDSVSLTVGEFENMDFNDISGYHRRPFGKLLLLVPSLPKSSDAQPLLAIQITVFPNQGLCLALKVHHAACDGFSSIHFLKSWAAAASRAAAPPSPPSLDRSSISDPYSLSSKLAKTVLLQRSLPHHHKPSPPSPTLAAATFTLPSHQIQALKLKLQSKDSSFHISTFVISSACSWICLLKTKVNDDDDDDLNRVAHFFFSVDWRNRMRPPPPANYFGNCLGCPCFVKANVGDIVEEKDGFFMACKVIGKAIEGIGVDVYEEMDGVIQKVIQVLPHKPLSIAGSPKLRVYDCDFGWGKPEKVEMTSIGGAGAFSMAESRDDKGGVEIGVVLPEDEIIEFGKQFDKFLDKCD</sequence>
<dbReference type="InterPro" id="IPR051504">
    <property type="entry name" value="Plant_metabolite_acyltrans"/>
</dbReference>
<reference evidence="3 4" key="2">
    <citation type="journal article" date="2017" name="Nature">
        <title>The Apostasia genome and the evolution of orchids.</title>
        <authorList>
            <person name="Zhang G.Q."/>
            <person name="Liu K.W."/>
            <person name="Li Z."/>
            <person name="Lohaus R."/>
            <person name="Hsiao Y.Y."/>
            <person name="Niu S.C."/>
            <person name="Wang J.Y."/>
            <person name="Lin Y.C."/>
            <person name="Xu Q."/>
            <person name="Chen L.J."/>
            <person name="Yoshida K."/>
            <person name="Fujiwara S."/>
            <person name="Wang Z.W."/>
            <person name="Zhang Y.Q."/>
            <person name="Mitsuda N."/>
            <person name="Wang M."/>
            <person name="Liu G.H."/>
            <person name="Pecoraro L."/>
            <person name="Huang H.X."/>
            <person name="Xiao X.J."/>
            <person name="Lin M."/>
            <person name="Wu X.Y."/>
            <person name="Wu W.L."/>
            <person name="Chen Y.Y."/>
            <person name="Chang S.B."/>
            <person name="Sakamoto S."/>
            <person name="Ohme-Takagi M."/>
            <person name="Yagi M."/>
            <person name="Zeng S.J."/>
            <person name="Shen C.Y."/>
            <person name="Yeh C.M."/>
            <person name="Luo Y.B."/>
            <person name="Tsai W.C."/>
            <person name="Van de Peer Y."/>
            <person name="Liu Z.J."/>
        </authorList>
    </citation>
    <scope>NUCLEOTIDE SEQUENCE [LARGE SCALE GENOMIC DNA]</scope>
    <source>
        <tissue evidence="3">The whole plant</tissue>
    </source>
</reference>
<keyword evidence="2 3" id="KW-0012">Acyltransferase</keyword>
<accession>A0A2I0WTA4</accession>
<dbReference type="GO" id="GO:0016747">
    <property type="term" value="F:acyltransferase activity, transferring groups other than amino-acyl groups"/>
    <property type="evidence" value="ECO:0007669"/>
    <property type="project" value="UniProtKB-ARBA"/>
</dbReference>
<name>A0A2I0WTA4_9ASPA</name>
<gene>
    <name evidence="3" type="ORF">MA16_Dca000225</name>
</gene>
<dbReference type="Proteomes" id="UP000233837">
    <property type="component" value="Unassembled WGS sequence"/>
</dbReference>
<dbReference type="STRING" id="906689.A0A2I0WTA4"/>
<dbReference type="AlphaFoldDB" id="A0A2I0WTA4"/>
<keyword evidence="1 3" id="KW-0808">Transferase</keyword>
<evidence type="ECO:0000313" key="3">
    <source>
        <dbReference type="EMBL" id="PKU78881.1"/>
    </source>
</evidence>